<evidence type="ECO:0000259" key="4">
    <source>
        <dbReference type="SMART" id="SM00822"/>
    </source>
</evidence>
<proteinExistence type="inferred from homology"/>
<dbReference type="Pfam" id="PF13561">
    <property type="entry name" value="adh_short_C2"/>
    <property type="match status" value="1"/>
</dbReference>
<dbReference type="InterPro" id="IPR036291">
    <property type="entry name" value="NAD(P)-bd_dom_sf"/>
</dbReference>
<protein>
    <submittedName>
        <fullName evidence="5">Putative oxidoreductase</fullName>
    </submittedName>
</protein>
<gene>
    <name evidence="5" type="ORF">NT2_19_00070</name>
</gene>
<dbReference type="eggNOG" id="COG1028">
    <property type="taxonomic scope" value="Bacteria"/>
</dbReference>
<evidence type="ECO:0000256" key="2">
    <source>
        <dbReference type="ARBA" id="ARBA00023002"/>
    </source>
</evidence>
<evidence type="ECO:0000256" key="3">
    <source>
        <dbReference type="ARBA" id="ARBA00023027"/>
    </source>
</evidence>
<dbReference type="SMART" id="SM00822">
    <property type="entry name" value="PKS_KR"/>
    <property type="match status" value="1"/>
</dbReference>
<dbReference type="InterPro" id="IPR020904">
    <property type="entry name" value="Sc_DH/Rdtase_CS"/>
</dbReference>
<dbReference type="GO" id="GO:0016491">
    <property type="term" value="F:oxidoreductase activity"/>
    <property type="evidence" value="ECO:0007669"/>
    <property type="project" value="UniProtKB-KW"/>
</dbReference>
<dbReference type="EMBL" id="BASZ01000019">
    <property type="protein sequence ID" value="GAD51110.1"/>
    <property type="molecule type" value="Genomic_DNA"/>
</dbReference>
<dbReference type="AlphaFoldDB" id="U2YQ79"/>
<comment type="caution">
    <text evidence="5">The sequence shown here is derived from an EMBL/GenBank/DDBJ whole genome shotgun (WGS) entry which is preliminary data.</text>
</comment>
<accession>U2YQ79</accession>
<dbReference type="PRINTS" id="PR00081">
    <property type="entry name" value="GDHRDH"/>
</dbReference>
<dbReference type="InterPro" id="IPR002347">
    <property type="entry name" value="SDR_fam"/>
</dbReference>
<dbReference type="SUPFAM" id="SSF51735">
    <property type="entry name" value="NAD(P)-binding Rossmann-fold domains"/>
    <property type="match status" value="1"/>
</dbReference>
<evidence type="ECO:0000313" key="5">
    <source>
        <dbReference type="EMBL" id="GAD51110.1"/>
    </source>
</evidence>
<comment type="similarity">
    <text evidence="1">Belongs to the short-chain dehydrogenases/reductases (SDR) family.</text>
</comment>
<dbReference type="NCBIfam" id="NF005559">
    <property type="entry name" value="PRK07231.1"/>
    <property type="match status" value="1"/>
</dbReference>
<dbReference type="Gene3D" id="3.40.50.720">
    <property type="entry name" value="NAD(P)-binding Rossmann-like Domain"/>
    <property type="match status" value="1"/>
</dbReference>
<keyword evidence="3" id="KW-0520">NAD</keyword>
<dbReference type="Proteomes" id="UP000016568">
    <property type="component" value="Unassembled WGS sequence"/>
</dbReference>
<keyword evidence="2" id="KW-0560">Oxidoreductase</keyword>
<dbReference type="FunFam" id="3.40.50.720:FF:000084">
    <property type="entry name" value="Short-chain dehydrogenase reductase"/>
    <property type="match status" value="1"/>
</dbReference>
<dbReference type="PANTHER" id="PTHR24321">
    <property type="entry name" value="DEHYDROGENASES, SHORT CHAIN"/>
    <property type="match status" value="1"/>
</dbReference>
<dbReference type="KEGG" id="ntd:EGO55_04030"/>
<organism evidence="5 6">
    <name type="scientific">Caenibius tardaugens NBRC 16725</name>
    <dbReference type="NCBI Taxonomy" id="1219035"/>
    <lineage>
        <taxon>Bacteria</taxon>
        <taxon>Pseudomonadati</taxon>
        <taxon>Pseudomonadota</taxon>
        <taxon>Alphaproteobacteria</taxon>
        <taxon>Sphingomonadales</taxon>
        <taxon>Erythrobacteraceae</taxon>
        <taxon>Caenibius</taxon>
    </lineage>
</organism>
<keyword evidence="6" id="KW-1185">Reference proteome</keyword>
<dbReference type="PRINTS" id="PR00080">
    <property type="entry name" value="SDRFAMILY"/>
</dbReference>
<evidence type="ECO:0000313" key="6">
    <source>
        <dbReference type="Proteomes" id="UP000016568"/>
    </source>
</evidence>
<feature type="domain" description="Ketoreductase" evidence="4">
    <location>
        <begin position="11"/>
        <end position="192"/>
    </location>
</feature>
<dbReference type="PROSITE" id="PS00061">
    <property type="entry name" value="ADH_SHORT"/>
    <property type="match status" value="1"/>
</dbReference>
<dbReference type="PANTHER" id="PTHR24321:SF8">
    <property type="entry name" value="ESTRADIOL 17-BETA-DEHYDROGENASE 8-RELATED"/>
    <property type="match status" value="1"/>
</dbReference>
<reference evidence="5 6" key="1">
    <citation type="submission" date="2013-09" db="EMBL/GenBank/DDBJ databases">
        <title>Whole genome shotgun sequence of Novosphingobium tardaugens NBRC 16725.</title>
        <authorList>
            <person name="Isaki S."/>
            <person name="Hosoyama A."/>
            <person name="Tsuchikane K."/>
            <person name="Katsumata H."/>
            <person name="Ando Y."/>
            <person name="Yamazaki S."/>
            <person name="Fujita N."/>
        </authorList>
    </citation>
    <scope>NUCLEOTIDE SEQUENCE [LARGE SCALE GENOMIC DNA]</scope>
    <source>
        <strain evidence="5 6">NBRC 16725</strain>
    </source>
</reference>
<dbReference type="InterPro" id="IPR057326">
    <property type="entry name" value="KR_dom"/>
</dbReference>
<name>U2YQ79_9SPHN</name>
<evidence type="ECO:0000256" key="1">
    <source>
        <dbReference type="ARBA" id="ARBA00006484"/>
    </source>
</evidence>
<dbReference type="RefSeq" id="WP_021691928.1">
    <property type="nucleotide sequence ID" value="NZ_BASZ01000019.1"/>
</dbReference>
<sequence length="261" mass="27300">MSAEALSLQGQVALITGAARGIGAASARLAAERGARVVIADRRMDEGEVLAAELNAQRPGCAIAITLDIGNEEDWQKGVAQAEAAFGKLDILVNNAGIIRVQPLREMTSETFRKVIDVNLVGTFLGVKYGQEAMVRAGGGSIVNLSSVQGLEGREGFTAYASSKFGVRGLTKSAALELGPLGIRVNAVIPGPTKTKMTERPGWTAEDYDRAYKGYPLGRMADPSEVAEMILFLASNAASFITGGDFAVDGGVTTGKPRLLG</sequence>
<dbReference type="OrthoDB" id="5457012at2"/>